<name>L8H406_ACACF</name>
<dbReference type="PROSITE" id="PS50848">
    <property type="entry name" value="START"/>
    <property type="match status" value="1"/>
</dbReference>
<dbReference type="InterPro" id="IPR002913">
    <property type="entry name" value="START_lipid-bd_dom"/>
</dbReference>
<reference evidence="2 3" key="1">
    <citation type="journal article" date="2013" name="Genome Biol.">
        <title>Genome of Acanthamoeba castellanii highlights extensive lateral gene transfer and early evolution of tyrosine kinase signaling.</title>
        <authorList>
            <person name="Clarke M."/>
            <person name="Lohan A.J."/>
            <person name="Liu B."/>
            <person name="Lagkouvardos I."/>
            <person name="Roy S."/>
            <person name="Zafar N."/>
            <person name="Bertelli C."/>
            <person name="Schilde C."/>
            <person name="Kianianmomeni A."/>
            <person name="Burglin T.R."/>
            <person name="Frech C."/>
            <person name="Turcotte B."/>
            <person name="Kopec K.O."/>
            <person name="Synnott J.M."/>
            <person name="Choo C."/>
            <person name="Paponov I."/>
            <person name="Finkler A."/>
            <person name="Soon Heng Tan C."/>
            <person name="Hutchins A.P."/>
            <person name="Weinmeier T."/>
            <person name="Rattei T."/>
            <person name="Chu J.S."/>
            <person name="Gimenez G."/>
            <person name="Irimia M."/>
            <person name="Rigden D.J."/>
            <person name="Fitzpatrick D.A."/>
            <person name="Lorenzo-Morales J."/>
            <person name="Bateman A."/>
            <person name="Chiu C.H."/>
            <person name="Tang P."/>
            <person name="Hegemann P."/>
            <person name="Fromm H."/>
            <person name="Raoult D."/>
            <person name="Greub G."/>
            <person name="Miranda-Saavedra D."/>
            <person name="Chen N."/>
            <person name="Nash P."/>
            <person name="Ginger M.L."/>
            <person name="Horn M."/>
            <person name="Schaap P."/>
            <person name="Caler L."/>
            <person name="Loftus B."/>
        </authorList>
    </citation>
    <scope>NUCLEOTIDE SEQUENCE [LARGE SCALE GENOMIC DNA]</scope>
    <source>
        <strain evidence="2 3">Neff</strain>
    </source>
</reference>
<evidence type="ECO:0000313" key="2">
    <source>
        <dbReference type="EMBL" id="ELR19458.1"/>
    </source>
</evidence>
<dbReference type="SUPFAM" id="SSF55961">
    <property type="entry name" value="Bet v1-like"/>
    <property type="match status" value="1"/>
</dbReference>
<evidence type="ECO:0000259" key="1">
    <source>
        <dbReference type="PROSITE" id="PS50848"/>
    </source>
</evidence>
<dbReference type="GO" id="GO:0005737">
    <property type="term" value="C:cytoplasm"/>
    <property type="evidence" value="ECO:0007669"/>
    <property type="project" value="UniProtKB-ARBA"/>
</dbReference>
<dbReference type="Pfam" id="PF01852">
    <property type="entry name" value="START"/>
    <property type="match status" value="1"/>
</dbReference>
<proteinExistence type="predicted"/>
<dbReference type="KEGG" id="acan:ACA1_267170"/>
<dbReference type="AlphaFoldDB" id="L8H406"/>
<evidence type="ECO:0000313" key="3">
    <source>
        <dbReference type="Proteomes" id="UP000011083"/>
    </source>
</evidence>
<dbReference type="VEuPathDB" id="AmoebaDB:ACA1_267170"/>
<dbReference type="CDD" id="cd00177">
    <property type="entry name" value="START"/>
    <property type="match status" value="1"/>
</dbReference>
<dbReference type="PANTHER" id="PTHR19308">
    <property type="entry name" value="PHOSPHATIDYLCHOLINE TRANSFER PROTEIN"/>
    <property type="match status" value="1"/>
</dbReference>
<sequence length="265" mass="29803">MEAPHRDDPSLSEEERLAPLLGKKLLEDHKDVASEHGHWKKVKEKRGITVHLRHEEGNPIKAGKARGLIPGSPKLLLRILQSLDYYPQIDPLYTGGRVVDKFADGKHEIIYAAYSSGFNLVVSPRDFLYLEAKWLVVVCSQWPLSTELGRRDFEGDTRVIACISIERDDVPHVKGHVRGHIFESGWVIAPCQPTAAEIKAAGLADVESDSWCDCLFLAQVDIKGWIPTWLVNRLSGELGDALHRLRKFIKEKGHTVVFEDDGHHS</sequence>
<keyword evidence="3" id="KW-1185">Reference proteome</keyword>
<protein>
    <submittedName>
        <fullName evidence="2">START domain containing protein</fullName>
    </submittedName>
</protein>
<dbReference type="InterPro" id="IPR023393">
    <property type="entry name" value="START-like_dom_sf"/>
</dbReference>
<gene>
    <name evidence="2" type="ORF">ACA1_267170</name>
</gene>
<dbReference type="Proteomes" id="UP000011083">
    <property type="component" value="Unassembled WGS sequence"/>
</dbReference>
<dbReference type="RefSeq" id="XP_004341544.1">
    <property type="nucleotide sequence ID" value="XM_004341496.1"/>
</dbReference>
<dbReference type="InterPro" id="IPR051213">
    <property type="entry name" value="START_lipid_transfer"/>
</dbReference>
<dbReference type="GeneID" id="14920240"/>
<organism evidence="2 3">
    <name type="scientific">Acanthamoeba castellanii (strain ATCC 30010 / Neff)</name>
    <dbReference type="NCBI Taxonomy" id="1257118"/>
    <lineage>
        <taxon>Eukaryota</taxon>
        <taxon>Amoebozoa</taxon>
        <taxon>Discosea</taxon>
        <taxon>Longamoebia</taxon>
        <taxon>Centramoebida</taxon>
        <taxon>Acanthamoebidae</taxon>
        <taxon>Acanthamoeba</taxon>
    </lineage>
</organism>
<dbReference type="PANTHER" id="PTHR19308:SF56">
    <property type="entry name" value="START DOMAIN-CONTAINING PROTEIN"/>
    <property type="match status" value="1"/>
</dbReference>
<dbReference type="OrthoDB" id="5403181at2759"/>
<accession>L8H406</accession>
<feature type="domain" description="START" evidence="1">
    <location>
        <begin position="10"/>
        <end position="232"/>
    </location>
</feature>
<dbReference type="Gene3D" id="3.30.530.20">
    <property type="match status" value="1"/>
</dbReference>
<dbReference type="EMBL" id="KB007933">
    <property type="protein sequence ID" value="ELR19458.1"/>
    <property type="molecule type" value="Genomic_DNA"/>
</dbReference>
<dbReference type="GO" id="GO:0008289">
    <property type="term" value="F:lipid binding"/>
    <property type="evidence" value="ECO:0007669"/>
    <property type="project" value="InterPro"/>
</dbReference>